<dbReference type="InterPro" id="IPR003399">
    <property type="entry name" value="Mce/MlaD"/>
</dbReference>
<organism evidence="4 5">
    <name type="scientific">Nocardia jiangxiensis</name>
    <dbReference type="NCBI Taxonomy" id="282685"/>
    <lineage>
        <taxon>Bacteria</taxon>
        <taxon>Bacillati</taxon>
        <taxon>Actinomycetota</taxon>
        <taxon>Actinomycetes</taxon>
        <taxon>Mycobacteriales</taxon>
        <taxon>Nocardiaceae</taxon>
        <taxon>Nocardia</taxon>
    </lineage>
</organism>
<keyword evidence="5" id="KW-1185">Reference proteome</keyword>
<dbReference type="PRINTS" id="PR01782">
    <property type="entry name" value="MCEVIRFACTOR"/>
</dbReference>
<evidence type="ECO:0000313" key="5">
    <source>
        <dbReference type="Proteomes" id="UP001601992"/>
    </source>
</evidence>
<gene>
    <name evidence="4" type="ORF">ACFYXQ_33560</name>
</gene>
<feature type="transmembrane region" description="Helical" evidence="1">
    <location>
        <begin position="7"/>
        <end position="25"/>
    </location>
</feature>
<dbReference type="Pfam" id="PF02470">
    <property type="entry name" value="MlaD"/>
    <property type="match status" value="1"/>
</dbReference>
<sequence length="328" mass="34603">MKERSRVRIGIVGSVIVLALLAAVFEYRSLPGLGDGSTYHAEFAEASGLYAKDEVQVAGVVVGHVENVALSGDLVEVDFTGDFHGVKLGAQTRASIKVATLLGRRYLELTSEGRGSLNPGATIPLDRTTSGYDISQSLAEVSTTVSQTNKEQLSSALNKAGELLRTSAPDLGSSITALGRLSQTVASRDQAVQDLLTHANGVSAILSKRNEQFTLLLADGRSLFDALNSRAVQIHGVLVQAKQVFDELSAVAQENSTTIGPTLTELGRTIDTLNKNYKNINDSISGLSNFVTQLSEVVASGPFFNVLLDNITPANLNNPQPGPAGGAR</sequence>
<evidence type="ECO:0000313" key="4">
    <source>
        <dbReference type="EMBL" id="MFF3572708.1"/>
    </source>
</evidence>
<dbReference type="PANTHER" id="PTHR33371">
    <property type="entry name" value="INTERMEMBRANE PHOSPHOLIPID TRANSPORT SYSTEM BINDING PROTEIN MLAD-RELATED"/>
    <property type="match status" value="1"/>
</dbReference>
<keyword evidence="1" id="KW-0472">Membrane</keyword>
<keyword evidence="1" id="KW-1133">Transmembrane helix</keyword>
<evidence type="ECO:0000259" key="2">
    <source>
        <dbReference type="Pfam" id="PF02470"/>
    </source>
</evidence>
<proteinExistence type="predicted"/>
<dbReference type="InterPro" id="IPR052336">
    <property type="entry name" value="MlaD_Phospholipid_Transporter"/>
</dbReference>
<name>A0ABW6SAV2_9NOCA</name>
<reference evidence="4 5" key="1">
    <citation type="submission" date="2024-10" db="EMBL/GenBank/DDBJ databases">
        <title>The Natural Products Discovery Center: Release of the First 8490 Sequenced Strains for Exploring Actinobacteria Biosynthetic Diversity.</title>
        <authorList>
            <person name="Kalkreuter E."/>
            <person name="Kautsar S.A."/>
            <person name="Yang D."/>
            <person name="Bader C.D."/>
            <person name="Teijaro C.N."/>
            <person name="Fluegel L."/>
            <person name="Davis C.M."/>
            <person name="Simpson J.R."/>
            <person name="Lauterbach L."/>
            <person name="Steele A.D."/>
            <person name="Gui C."/>
            <person name="Meng S."/>
            <person name="Li G."/>
            <person name="Viehrig K."/>
            <person name="Ye F."/>
            <person name="Su P."/>
            <person name="Kiefer A.F."/>
            <person name="Nichols A."/>
            <person name="Cepeda A.J."/>
            <person name="Yan W."/>
            <person name="Fan B."/>
            <person name="Jiang Y."/>
            <person name="Adhikari A."/>
            <person name="Zheng C.-J."/>
            <person name="Schuster L."/>
            <person name="Cowan T.M."/>
            <person name="Smanski M.J."/>
            <person name="Chevrette M.G."/>
            <person name="De Carvalho L.P.S."/>
            <person name="Shen B."/>
        </authorList>
    </citation>
    <scope>NUCLEOTIDE SEQUENCE [LARGE SCALE GENOMIC DNA]</scope>
    <source>
        <strain evidence="4 5">NPDC002593</strain>
    </source>
</reference>
<dbReference type="EMBL" id="JBIAQY010000014">
    <property type="protein sequence ID" value="MFF3572708.1"/>
    <property type="molecule type" value="Genomic_DNA"/>
</dbReference>
<protein>
    <submittedName>
        <fullName evidence="4">MCE family protein</fullName>
    </submittedName>
</protein>
<dbReference type="InterPro" id="IPR005693">
    <property type="entry name" value="Mce"/>
</dbReference>
<dbReference type="InterPro" id="IPR024516">
    <property type="entry name" value="Mce_C"/>
</dbReference>
<dbReference type="Pfam" id="PF11887">
    <property type="entry name" value="Mce4_CUP1"/>
    <property type="match status" value="1"/>
</dbReference>
<dbReference type="PANTHER" id="PTHR33371:SF18">
    <property type="entry name" value="MCE-FAMILY PROTEIN MCE3C"/>
    <property type="match status" value="1"/>
</dbReference>
<keyword evidence="1" id="KW-0812">Transmembrane</keyword>
<accession>A0ABW6SAV2</accession>
<dbReference type="NCBIfam" id="TIGR00996">
    <property type="entry name" value="Mtu_fam_mce"/>
    <property type="match status" value="1"/>
</dbReference>
<evidence type="ECO:0000256" key="1">
    <source>
        <dbReference type="SAM" id="Phobius"/>
    </source>
</evidence>
<feature type="domain" description="Mce/MlaD" evidence="2">
    <location>
        <begin position="36"/>
        <end position="110"/>
    </location>
</feature>
<dbReference type="Proteomes" id="UP001601992">
    <property type="component" value="Unassembled WGS sequence"/>
</dbReference>
<dbReference type="RefSeq" id="WP_387406134.1">
    <property type="nucleotide sequence ID" value="NZ_JBIAQY010000014.1"/>
</dbReference>
<feature type="domain" description="Mammalian cell entry C-terminal" evidence="3">
    <location>
        <begin position="116"/>
        <end position="296"/>
    </location>
</feature>
<evidence type="ECO:0000259" key="3">
    <source>
        <dbReference type="Pfam" id="PF11887"/>
    </source>
</evidence>
<comment type="caution">
    <text evidence="4">The sequence shown here is derived from an EMBL/GenBank/DDBJ whole genome shotgun (WGS) entry which is preliminary data.</text>
</comment>